<dbReference type="Proteomes" id="UP001062846">
    <property type="component" value="Chromosome 5"/>
</dbReference>
<dbReference type="EMBL" id="CM046392">
    <property type="protein sequence ID" value="KAI8556897.1"/>
    <property type="molecule type" value="Genomic_DNA"/>
</dbReference>
<keyword evidence="2" id="KW-1185">Reference proteome</keyword>
<proteinExistence type="predicted"/>
<name>A0ACC0NU63_RHOML</name>
<comment type="caution">
    <text evidence="1">The sequence shown here is derived from an EMBL/GenBank/DDBJ whole genome shotgun (WGS) entry which is preliminary data.</text>
</comment>
<gene>
    <name evidence="1" type="ORF">RHMOL_Rhmol05G0292000</name>
</gene>
<protein>
    <submittedName>
        <fullName evidence="1">Uncharacterized protein</fullName>
    </submittedName>
</protein>
<evidence type="ECO:0000313" key="1">
    <source>
        <dbReference type="EMBL" id="KAI8556897.1"/>
    </source>
</evidence>
<accession>A0ACC0NU63</accession>
<evidence type="ECO:0000313" key="2">
    <source>
        <dbReference type="Proteomes" id="UP001062846"/>
    </source>
</evidence>
<organism evidence="1 2">
    <name type="scientific">Rhododendron molle</name>
    <name type="common">Chinese azalea</name>
    <name type="synonym">Azalea mollis</name>
    <dbReference type="NCBI Taxonomy" id="49168"/>
    <lineage>
        <taxon>Eukaryota</taxon>
        <taxon>Viridiplantae</taxon>
        <taxon>Streptophyta</taxon>
        <taxon>Embryophyta</taxon>
        <taxon>Tracheophyta</taxon>
        <taxon>Spermatophyta</taxon>
        <taxon>Magnoliopsida</taxon>
        <taxon>eudicotyledons</taxon>
        <taxon>Gunneridae</taxon>
        <taxon>Pentapetalae</taxon>
        <taxon>asterids</taxon>
        <taxon>Ericales</taxon>
        <taxon>Ericaceae</taxon>
        <taxon>Ericoideae</taxon>
        <taxon>Rhodoreae</taxon>
        <taxon>Rhododendron</taxon>
    </lineage>
</organism>
<reference evidence="1" key="1">
    <citation type="submission" date="2022-02" db="EMBL/GenBank/DDBJ databases">
        <title>Plant Genome Project.</title>
        <authorList>
            <person name="Zhang R.-G."/>
        </authorList>
    </citation>
    <scope>NUCLEOTIDE SEQUENCE</scope>
    <source>
        <strain evidence="1">AT1</strain>
    </source>
</reference>
<sequence length="62" mass="7005">MAQCNARIINQVWREANRKVPIFLAKNTFNLVSFQFIVLSTRSSILVSQLSDDAEGVNHPCL</sequence>